<feature type="region of interest" description="Disordered" evidence="1">
    <location>
        <begin position="88"/>
        <end position="117"/>
    </location>
</feature>
<name>A0A7S4BR61_CHRCT</name>
<dbReference type="EMBL" id="HBIZ01041910">
    <property type="protein sequence ID" value="CAE0774164.1"/>
    <property type="molecule type" value="Transcribed_RNA"/>
</dbReference>
<dbReference type="AlphaFoldDB" id="A0A7S4BR61"/>
<feature type="region of interest" description="Disordered" evidence="1">
    <location>
        <begin position="1"/>
        <end position="24"/>
    </location>
</feature>
<evidence type="ECO:0000313" key="2">
    <source>
        <dbReference type="EMBL" id="CAE0774164.1"/>
    </source>
</evidence>
<proteinExistence type="predicted"/>
<evidence type="ECO:0000256" key="1">
    <source>
        <dbReference type="SAM" id="MobiDB-lite"/>
    </source>
</evidence>
<feature type="compositionally biased region" description="Polar residues" evidence="1">
    <location>
        <begin position="88"/>
        <end position="98"/>
    </location>
</feature>
<evidence type="ECO:0008006" key="3">
    <source>
        <dbReference type="Google" id="ProtNLM"/>
    </source>
</evidence>
<accession>A0A7S4BR61</accession>
<protein>
    <recommendedName>
        <fullName evidence="3">Cyclin N-terminal domain-containing protein</fullName>
    </recommendedName>
</protein>
<sequence>MGSTRGNALDPDFHAVDDPEGTPGLLSHPGAVVDRAWLMSSMKGCQHGYEDGSSQLRVASTSARVQDFNSSRCCGCYLHLVHEITQPRQSRQAQSSFTEENEHRRELGVDSEEPVDIASGRGGTVAATLVARPLPDQNVLLAQQKLDLLMGQCSMDEIAKMSQRTGIDAHAGAAYFHHASVIYLSLDQEVDAGGDEGDTHASTEHLKTEESVLADRHVSSRHIIAVALSLFTQETHQDDVQAVKPFAAADLGLGSKLGSQVFANSPAESPAGMKHAAVMDAVAMLHVACDAFKLRESSILNMLYILARAADVGICVGLSTYRSLILTALLISIKEYKESCVWTADLRSLFPSLNLSCLRKLEPLLLFAIDYRVSALSGNAVRARILSLIENVRRTEKMLQPSSRSGFVLCRKLISWSRNYLDDIFVPKRGEADFAA</sequence>
<gene>
    <name evidence="2" type="ORF">PCAR00345_LOCUS26777</name>
</gene>
<reference evidence="2" key="1">
    <citation type="submission" date="2021-01" db="EMBL/GenBank/DDBJ databases">
        <authorList>
            <person name="Corre E."/>
            <person name="Pelletier E."/>
            <person name="Niang G."/>
            <person name="Scheremetjew M."/>
            <person name="Finn R."/>
            <person name="Kale V."/>
            <person name="Holt S."/>
            <person name="Cochrane G."/>
            <person name="Meng A."/>
            <person name="Brown T."/>
            <person name="Cohen L."/>
        </authorList>
    </citation>
    <scope>NUCLEOTIDE SEQUENCE</scope>
    <source>
        <strain evidence="2">CCMP645</strain>
    </source>
</reference>
<organism evidence="2">
    <name type="scientific">Chrysotila carterae</name>
    <name type="common">Marine alga</name>
    <name type="synonym">Syracosphaera carterae</name>
    <dbReference type="NCBI Taxonomy" id="13221"/>
    <lineage>
        <taxon>Eukaryota</taxon>
        <taxon>Haptista</taxon>
        <taxon>Haptophyta</taxon>
        <taxon>Prymnesiophyceae</taxon>
        <taxon>Isochrysidales</taxon>
        <taxon>Isochrysidaceae</taxon>
        <taxon>Chrysotila</taxon>
    </lineage>
</organism>